<dbReference type="Proteomes" id="UP001152523">
    <property type="component" value="Unassembled WGS sequence"/>
</dbReference>
<reference evidence="3" key="1">
    <citation type="submission" date="2022-07" db="EMBL/GenBank/DDBJ databases">
        <authorList>
            <person name="Macas J."/>
            <person name="Novak P."/>
            <person name="Neumann P."/>
        </authorList>
    </citation>
    <scope>NUCLEOTIDE SEQUENCE</scope>
</reference>
<dbReference type="Pfam" id="PF14392">
    <property type="entry name" value="zf-CCHC_4"/>
    <property type="match status" value="1"/>
</dbReference>
<keyword evidence="4" id="KW-1185">Reference proteome</keyword>
<evidence type="ECO:0008006" key="5">
    <source>
        <dbReference type="Google" id="ProtNLM"/>
    </source>
</evidence>
<organism evidence="3 4">
    <name type="scientific">Cuscuta epithymum</name>
    <dbReference type="NCBI Taxonomy" id="186058"/>
    <lineage>
        <taxon>Eukaryota</taxon>
        <taxon>Viridiplantae</taxon>
        <taxon>Streptophyta</taxon>
        <taxon>Embryophyta</taxon>
        <taxon>Tracheophyta</taxon>
        <taxon>Spermatophyta</taxon>
        <taxon>Magnoliopsida</taxon>
        <taxon>eudicotyledons</taxon>
        <taxon>Gunneridae</taxon>
        <taxon>Pentapetalae</taxon>
        <taxon>asterids</taxon>
        <taxon>lamiids</taxon>
        <taxon>Solanales</taxon>
        <taxon>Convolvulaceae</taxon>
        <taxon>Cuscuteae</taxon>
        <taxon>Cuscuta</taxon>
        <taxon>Cuscuta subgen. Cuscuta</taxon>
    </lineage>
</organism>
<name>A0AAV0DST6_9ASTE</name>
<dbReference type="InterPro" id="IPR040256">
    <property type="entry name" value="At4g02000-like"/>
</dbReference>
<dbReference type="PANTHER" id="PTHR31286:SF153">
    <property type="entry name" value="DUF4283 DOMAIN PROTEIN"/>
    <property type="match status" value="1"/>
</dbReference>
<evidence type="ECO:0000259" key="2">
    <source>
        <dbReference type="Pfam" id="PF14392"/>
    </source>
</evidence>
<evidence type="ECO:0000259" key="1">
    <source>
        <dbReference type="Pfam" id="PF14111"/>
    </source>
</evidence>
<dbReference type="EMBL" id="CAMAPF010000150">
    <property type="protein sequence ID" value="CAH9109075.1"/>
    <property type="molecule type" value="Genomic_DNA"/>
</dbReference>
<dbReference type="InterPro" id="IPR025558">
    <property type="entry name" value="DUF4283"/>
</dbReference>
<dbReference type="AlphaFoldDB" id="A0AAV0DST6"/>
<sequence>MPGKGMAVQQIDEQRYLFTFYHKVDMNHVMEDGPWLFEQNLLLLKAVGHNDILHKMNLFEAEFWVQVHNVSYKFMNVDTTRRVGNYIGEFISFDESHFKEKWSSYLRVRVKMDVRRPLKKGSTLTKKGEGHWVDCKYEKLPNFCFICGIMGHSKKFSPLKYVEDINLEETFSADIRAGGGGKTSPTRGSK</sequence>
<comment type="caution">
    <text evidence="3">The sequence shown here is derived from an EMBL/GenBank/DDBJ whole genome shotgun (WGS) entry which is preliminary data.</text>
</comment>
<accession>A0AAV0DST6</accession>
<evidence type="ECO:0000313" key="4">
    <source>
        <dbReference type="Proteomes" id="UP001152523"/>
    </source>
</evidence>
<dbReference type="InterPro" id="IPR025836">
    <property type="entry name" value="Zn_knuckle_CX2CX4HX4C"/>
</dbReference>
<feature type="domain" description="DUF4283" evidence="1">
    <location>
        <begin position="3"/>
        <end position="45"/>
    </location>
</feature>
<proteinExistence type="predicted"/>
<feature type="domain" description="Zinc knuckle CX2CX4HX4C" evidence="2">
    <location>
        <begin position="112"/>
        <end position="157"/>
    </location>
</feature>
<evidence type="ECO:0000313" key="3">
    <source>
        <dbReference type="EMBL" id="CAH9109075.1"/>
    </source>
</evidence>
<protein>
    <recommendedName>
        <fullName evidence="5">DUF4283 domain-containing protein</fullName>
    </recommendedName>
</protein>
<dbReference type="Pfam" id="PF14111">
    <property type="entry name" value="DUF4283"/>
    <property type="match status" value="1"/>
</dbReference>
<dbReference type="PANTHER" id="PTHR31286">
    <property type="entry name" value="GLYCINE-RICH CELL WALL STRUCTURAL PROTEIN 1.8-LIKE"/>
    <property type="match status" value="1"/>
</dbReference>
<gene>
    <name evidence="3" type="ORF">CEPIT_LOCUS18570</name>
</gene>